<proteinExistence type="inferred from homology"/>
<evidence type="ECO:0000256" key="4">
    <source>
        <dbReference type="ARBA" id="ARBA00022989"/>
    </source>
</evidence>
<feature type="region of interest" description="Disordered" evidence="6">
    <location>
        <begin position="183"/>
        <end position="213"/>
    </location>
</feature>
<dbReference type="Pfam" id="PF03743">
    <property type="entry name" value="TrbI"/>
    <property type="match status" value="1"/>
</dbReference>
<gene>
    <name evidence="8" type="ORF">PUT78_12955</name>
</gene>
<feature type="compositionally biased region" description="Basic and acidic residues" evidence="6">
    <location>
        <begin position="190"/>
        <end position="207"/>
    </location>
</feature>
<protein>
    <submittedName>
        <fullName evidence="8">TrbI/VirB10 family protein</fullName>
    </submittedName>
</protein>
<evidence type="ECO:0000313" key="9">
    <source>
        <dbReference type="Proteomes" id="UP001431784"/>
    </source>
</evidence>
<comment type="similarity">
    <text evidence="2">Belongs to the TrbI/VirB10 family.</text>
</comment>
<evidence type="ECO:0000256" key="3">
    <source>
        <dbReference type="ARBA" id="ARBA00022692"/>
    </source>
</evidence>
<dbReference type="Proteomes" id="UP001431784">
    <property type="component" value="Unassembled WGS sequence"/>
</dbReference>
<feature type="region of interest" description="Disordered" evidence="6">
    <location>
        <begin position="59"/>
        <end position="96"/>
    </location>
</feature>
<feature type="transmembrane region" description="Helical" evidence="7">
    <location>
        <begin position="30"/>
        <end position="49"/>
    </location>
</feature>
<evidence type="ECO:0000313" key="8">
    <source>
        <dbReference type="EMBL" id="MDD7972008.1"/>
    </source>
</evidence>
<keyword evidence="4 7" id="KW-1133">Transmembrane helix</keyword>
<dbReference type="InterPro" id="IPR005498">
    <property type="entry name" value="T4SS_VirB10/TraB/TrbI"/>
</dbReference>
<dbReference type="EMBL" id="JAQZSM010000011">
    <property type="protein sequence ID" value="MDD7972008.1"/>
    <property type="molecule type" value="Genomic_DNA"/>
</dbReference>
<evidence type="ECO:0000256" key="1">
    <source>
        <dbReference type="ARBA" id="ARBA00004167"/>
    </source>
</evidence>
<dbReference type="CDD" id="cd16429">
    <property type="entry name" value="VirB10"/>
    <property type="match status" value="1"/>
</dbReference>
<feature type="compositionally biased region" description="Polar residues" evidence="6">
    <location>
        <begin position="59"/>
        <end position="70"/>
    </location>
</feature>
<dbReference type="InterPro" id="IPR042217">
    <property type="entry name" value="T4SS_VirB10/TrbI"/>
</dbReference>
<dbReference type="Gene3D" id="2.40.128.260">
    <property type="entry name" value="Type IV secretion system, VirB10/TraB/TrbI"/>
    <property type="match status" value="1"/>
</dbReference>
<name>A0ABT5TA73_9RHOB</name>
<keyword evidence="5 7" id="KW-0472">Membrane</keyword>
<keyword evidence="3 7" id="KW-0812">Transmembrane</keyword>
<reference evidence="8" key="1">
    <citation type="submission" date="2023-02" db="EMBL/GenBank/DDBJ databases">
        <title>Description of Roseinatronobacter alkalisoli sp. nov., an alkaliphilic bacerium isolated from soda soil.</title>
        <authorList>
            <person name="Wei W."/>
        </authorList>
    </citation>
    <scope>NUCLEOTIDE SEQUENCE</scope>
    <source>
        <strain evidence="8">HJB301</strain>
    </source>
</reference>
<organism evidence="8 9">
    <name type="scientific">Roseinatronobacter alkalisoli</name>
    <dbReference type="NCBI Taxonomy" id="3028235"/>
    <lineage>
        <taxon>Bacteria</taxon>
        <taxon>Pseudomonadati</taxon>
        <taxon>Pseudomonadota</taxon>
        <taxon>Alphaproteobacteria</taxon>
        <taxon>Rhodobacterales</taxon>
        <taxon>Paracoccaceae</taxon>
        <taxon>Roseinatronobacter</taxon>
    </lineage>
</organism>
<evidence type="ECO:0000256" key="7">
    <source>
        <dbReference type="SAM" id="Phobius"/>
    </source>
</evidence>
<comment type="caution">
    <text evidence="8">The sequence shown here is derived from an EMBL/GenBank/DDBJ whole genome shotgun (WGS) entry which is preliminary data.</text>
</comment>
<evidence type="ECO:0000256" key="6">
    <source>
        <dbReference type="SAM" id="MobiDB-lite"/>
    </source>
</evidence>
<accession>A0ABT5TA73</accession>
<dbReference type="RefSeq" id="WP_274352685.1">
    <property type="nucleotide sequence ID" value="NZ_JAQZSM010000011.1"/>
</dbReference>
<comment type="subcellular location">
    <subcellularLocation>
        <location evidence="1">Membrane</location>
        <topology evidence="1">Single-pass membrane protein</topology>
    </subcellularLocation>
</comment>
<evidence type="ECO:0000256" key="5">
    <source>
        <dbReference type="ARBA" id="ARBA00023136"/>
    </source>
</evidence>
<keyword evidence="9" id="KW-1185">Reference proteome</keyword>
<sequence>MSTDSDLPTRLKELEGEFEGPRRARYSPSLILGIFAAAAAMSVTVFFLLRESDTAPRLATQSSREFQTGGSAFGDMEIARRDPPSPTTRPEPEAPSEMAQLLEQLAAMQAELAALRAAPVTANNDEDPAAELSALQAKVTQMQAAADQAQREAQEVARRLDRDLAERNREITRLESELQMARMAQPPEAFEARDHEREELQRRRAQAEAEQQARLNSSMLAIGGRSSSAAGASDQDARRLDDNEAFVRSAGKPAPVERAGIIVNPSNTITQGTVLQASLETAINSSLPGPIRALVTQDVHSYDGTRILIPRGSRLIGRYSANVNIGQYRAMVAWERIILPDNQTVTISAFGGDQIGRSGVSGRVNTRFGERFGSAALISLLASSPAAASRNMTDETVREATARVTGDLRDATGDAVSEFLNLPPIITIDQGARVTVMVDRDLEIF</sequence>
<evidence type="ECO:0000256" key="2">
    <source>
        <dbReference type="ARBA" id="ARBA00010265"/>
    </source>
</evidence>